<keyword evidence="1" id="KW-0472">Membrane</keyword>
<dbReference type="AlphaFoldDB" id="A0A917WDQ1"/>
<reference evidence="2" key="2">
    <citation type="submission" date="2020-09" db="EMBL/GenBank/DDBJ databases">
        <authorList>
            <person name="Sun Q."/>
            <person name="Zhou Y."/>
        </authorList>
    </citation>
    <scope>NUCLEOTIDE SEQUENCE</scope>
    <source>
        <strain evidence="2">CGMCC 4.7308</strain>
    </source>
</reference>
<reference evidence="2" key="1">
    <citation type="journal article" date="2014" name="Int. J. Syst. Evol. Microbiol.">
        <title>Complete genome sequence of Corynebacterium casei LMG S-19264T (=DSM 44701T), isolated from a smear-ripened cheese.</title>
        <authorList>
            <consortium name="US DOE Joint Genome Institute (JGI-PGF)"/>
            <person name="Walter F."/>
            <person name="Albersmeier A."/>
            <person name="Kalinowski J."/>
            <person name="Ruckert C."/>
        </authorList>
    </citation>
    <scope>NUCLEOTIDE SEQUENCE</scope>
    <source>
        <strain evidence="2">CGMCC 4.7308</strain>
    </source>
</reference>
<keyword evidence="1" id="KW-1133">Transmembrane helix</keyword>
<accession>A0A917WDQ1</accession>
<feature type="transmembrane region" description="Helical" evidence="1">
    <location>
        <begin position="257"/>
        <end position="275"/>
    </location>
</feature>
<organism evidence="2 3">
    <name type="scientific">Nakamurella endophytica</name>
    <dbReference type="NCBI Taxonomy" id="1748367"/>
    <lineage>
        <taxon>Bacteria</taxon>
        <taxon>Bacillati</taxon>
        <taxon>Actinomycetota</taxon>
        <taxon>Actinomycetes</taxon>
        <taxon>Nakamurellales</taxon>
        <taxon>Nakamurellaceae</taxon>
        <taxon>Nakamurella</taxon>
    </lineage>
</organism>
<feature type="transmembrane region" description="Helical" evidence="1">
    <location>
        <begin position="53"/>
        <end position="70"/>
    </location>
</feature>
<sequence length="286" mass="30682">MAPVTSRSDILTAAATPTDPPARRPLAARIMSNPVIGFAPWILLSILEGPGRLQWAVGAVLALSVAFVVVDRLLGNRTKLLGVVDVVSFTAFLVLALTASPSVLRWLETWFGELTNVLLVLVVLGSILARTPFTIQYAKEETDPEVWNTPTFRHINYTITAVWGGAFLVAAIAGFVGDAVLHDNDNLWTGWIFQIGASLIALQFTTWYPEHATAVRLRAAGVPTEPPAPLTELFLPIVGYLVPIGVIVLVFGGGPTWLGIALLVVGLLGTARIRAYDRARKLSAGS</sequence>
<keyword evidence="1" id="KW-0812">Transmembrane</keyword>
<comment type="caution">
    <text evidence="2">The sequence shown here is derived from an EMBL/GenBank/DDBJ whole genome shotgun (WGS) entry which is preliminary data.</text>
</comment>
<protein>
    <submittedName>
        <fullName evidence="2">Uncharacterized protein</fullName>
    </submittedName>
</protein>
<keyword evidence="3" id="KW-1185">Reference proteome</keyword>
<evidence type="ECO:0000313" key="3">
    <source>
        <dbReference type="Proteomes" id="UP000655208"/>
    </source>
</evidence>
<feature type="transmembrane region" description="Helical" evidence="1">
    <location>
        <begin position="230"/>
        <end position="251"/>
    </location>
</feature>
<feature type="transmembrane region" description="Helical" evidence="1">
    <location>
        <begin position="110"/>
        <end position="129"/>
    </location>
</feature>
<dbReference type="Proteomes" id="UP000655208">
    <property type="component" value="Unassembled WGS sequence"/>
</dbReference>
<name>A0A917WDQ1_9ACTN</name>
<proteinExistence type="predicted"/>
<feature type="transmembrane region" description="Helical" evidence="1">
    <location>
        <begin position="188"/>
        <end position="209"/>
    </location>
</feature>
<gene>
    <name evidence="2" type="ORF">GCM10011594_13430</name>
</gene>
<feature type="transmembrane region" description="Helical" evidence="1">
    <location>
        <begin position="82"/>
        <end position="104"/>
    </location>
</feature>
<dbReference type="EMBL" id="BMNA01000002">
    <property type="protein sequence ID" value="GGL94961.1"/>
    <property type="molecule type" value="Genomic_DNA"/>
</dbReference>
<evidence type="ECO:0000313" key="2">
    <source>
        <dbReference type="EMBL" id="GGL94961.1"/>
    </source>
</evidence>
<evidence type="ECO:0000256" key="1">
    <source>
        <dbReference type="SAM" id="Phobius"/>
    </source>
</evidence>
<feature type="transmembrane region" description="Helical" evidence="1">
    <location>
        <begin position="155"/>
        <end position="176"/>
    </location>
</feature>